<sequence length="172" mass="19699">MISLYPWKINNFVSAMKKVCIVLSLLVLNGGLPAIAHDLNFGLFDLFEKDQAYFMEIRLDKANLVEAVGNDVGSTKEDWNCALSQYLNTHMSLSINGIKASFDYEEFIFLDDVIVVMAKLDIPIQNISEIQVENTVLLEIIENQLNIIKASFHDKRRSFRLSKKRFSTTIKY</sequence>
<name>A0A1W2GD17_REIFA</name>
<accession>A0A1W2GD17</accession>
<gene>
    <name evidence="1" type="ORF">SAMN04488029_2076</name>
</gene>
<protein>
    <submittedName>
        <fullName evidence="1">Uncharacterized protein</fullName>
    </submittedName>
</protein>
<dbReference type="Pfam" id="PF20420">
    <property type="entry name" value="DUF6702"/>
    <property type="match status" value="1"/>
</dbReference>
<dbReference type="Proteomes" id="UP000192472">
    <property type="component" value="Unassembled WGS sequence"/>
</dbReference>
<dbReference type="InterPro" id="IPR046525">
    <property type="entry name" value="DUF6702"/>
</dbReference>
<dbReference type="EMBL" id="FWYF01000002">
    <property type="protein sequence ID" value="SMD34560.1"/>
    <property type="molecule type" value="Genomic_DNA"/>
</dbReference>
<evidence type="ECO:0000313" key="2">
    <source>
        <dbReference type="Proteomes" id="UP000192472"/>
    </source>
</evidence>
<reference evidence="1 2" key="1">
    <citation type="submission" date="2017-04" db="EMBL/GenBank/DDBJ databases">
        <authorList>
            <person name="Afonso C.L."/>
            <person name="Miller P.J."/>
            <person name="Scott M.A."/>
            <person name="Spackman E."/>
            <person name="Goraichik I."/>
            <person name="Dimitrov K.M."/>
            <person name="Suarez D.L."/>
            <person name="Swayne D.E."/>
        </authorList>
    </citation>
    <scope>NUCLEOTIDE SEQUENCE [LARGE SCALE GENOMIC DNA]</scope>
    <source>
        <strain evidence="1 2">DSM 26133</strain>
    </source>
</reference>
<keyword evidence="2" id="KW-1185">Reference proteome</keyword>
<evidence type="ECO:0000313" key="1">
    <source>
        <dbReference type="EMBL" id="SMD34560.1"/>
    </source>
</evidence>
<proteinExistence type="predicted"/>
<organism evidence="1 2">
    <name type="scientific">Reichenbachiella faecimaris</name>
    <dbReference type="NCBI Taxonomy" id="692418"/>
    <lineage>
        <taxon>Bacteria</taxon>
        <taxon>Pseudomonadati</taxon>
        <taxon>Bacteroidota</taxon>
        <taxon>Cytophagia</taxon>
        <taxon>Cytophagales</taxon>
        <taxon>Reichenbachiellaceae</taxon>
        <taxon>Reichenbachiella</taxon>
    </lineage>
</organism>
<dbReference type="AlphaFoldDB" id="A0A1W2GD17"/>